<dbReference type="Proteomes" id="UP001183817">
    <property type="component" value="Unassembled WGS sequence"/>
</dbReference>
<dbReference type="EMBL" id="JAVDYI010000001">
    <property type="protein sequence ID" value="MDR7358757.1"/>
    <property type="molecule type" value="Genomic_DNA"/>
</dbReference>
<dbReference type="Pfam" id="PF07728">
    <property type="entry name" value="AAA_5"/>
    <property type="match status" value="1"/>
</dbReference>
<evidence type="ECO:0000313" key="2">
    <source>
        <dbReference type="EMBL" id="MDR7358757.1"/>
    </source>
</evidence>
<dbReference type="InterPro" id="IPR003593">
    <property type="entry name" value="AAA+_ATPase"/>
</dbReference>
<feature type="domain" description="AAA+ ATPase" evidence="1">
    <location>
        <begin position="450"/>
        <end position="616"/>
    </location>
</feature>
<dbReference type="CDD" id="cd00009">
    <property type="entry name" value="AAA"/>
    <property type="match status" value="1"/>
</dbReference>
<keyword evidence="3" id="KW-1185">Reference proteome</keyword>
<proteinExistence type="predicted"/>
<dbReference type="InterPro" id="IPR011704">
    <property type="entry name" value="ATPase_dyneun-rel_AAA"/>
</dbReference>
<accession>A0ABU2BJD0</accession>
<reference evidence="2 3" key="1">
    <citation type="submission" date="2023-07" db="EMBL/GenBank/DDBJ databases">
        <title>Sequencing the genomes of 1000 actinobacteria strains.</title>
        <authorList>
            <person name="Klenk H.-P."/>
        </authorList>
    </citation>
    <scope>NUCLEOTIDE SEQUENCE [LARGE SCALE GENOMIC DNA]</scope>
    <source>
        <strain evidence="2 3">DSM 20167</strain>
    </source>
</reference>
<protein>
    <submittedName>
        <fullName evidence="2">DNA polymerase III delta prime subunit</fullName>
    </submittedName>
</protein>
<comment type="caution">
    <text evidence="2">The sequence shown here is derived from an EMBL/GenBank/DDBJ whole genome shotgun (WGS) entry which is preliminary data.</text>
</comment>
<gene>
    <name evidence="2" type="ORF">J2S64_002448</name>
</gene>
<dbReference type="PANTHER" id="PTHR37291">
    <property type="entry name" value="5-METHYLCYTOSINE-SPECIFIC RESTRICTION ENZYME B"/>
    <property type="match status" value="1"/>
</dbReference>
<dbReference type="Gene3D" id="3.40.50.300">
    <property type="entry name" value="P-loop containing nucleotide triphosphate hydrolases"/>
    <property type="match status" value="1"/>
</dbReference>
<dbReference type="RefSeq" id="WP_310290764.1">
    <property type="nucleotide sequence ID" value="NZ_BAAAWO010000001.1"/>
</dbReference>
<name>A0ABU2BJD0_9MICC</name>
<dbReference type="PANTHER" id="PTHR37291:SF1">
    <property type="entry name" value="TYPE IV METHYL-DIRECTED RESTRICTION ENZYME ECOKMCRB SUBUNIT"/>
    <property type="match status" value="1"/>
</dbReference>
<dbReference type="Pfam" id="PF14338">
    <property type="entry name" value="Mrr_N"/>
    <property type="match status" value="1"/>
</dbReference>
<dbReference type="SMART" id="SM00382">
    <property type="entry name" value="AAA"/>
    <property type="match status" value="1"/>
</dbReference>
<dbReference type="InterPro" id="IPR052934">
    <property type="entry name" value="Methyl-DNA_Rec/Restrict_Enz"/>
</dbReference>
<dbReference type="InterPro" id="IPR027417">
    <property type="entry name" value="P-loop_NTPase"/>
</dbReference>
<dbReference type="InterPro" id="IPR025745">
    <property type="entry name" value="Mrr-like_N_dom"/>
</dbReference>
<dbReference type="SUPFAM" id="SSF52540">
    <property type="entry name" value="P-loop containing nucleoside triphosphate hydrolases"/>
    <property type="match status" value="1"/>
</dbReference>
<organism evidence="2 3">
    <name type="scientific">Paeniglutamicibacter sulfureus</name>
    <dbReference type="NCBI Taxonomy" id="43666"/>
    <lineage>
        <taxon>Bacteria</taxon>
        <taxon>Bacillati</taxon>
        <taxon>Actinomycetota</taxon>
        <taxon>Actinomycetes</taxon>
        <taxon>Micrococcales</taxon>
        <taxon>Micrococcaceae</taxon>
        <taxon>Paeniglutamicibacter</taxon>
    </lineage>
</organism>
<evidence type="ECO:0000259" key="1">
    <source>
        <dbReference type="SMART" id="SM00382"/>
    </source>
</evidence>
<sequence>MPTSDNNSKRVRLVLELLSASPDGRAKAYGPNSLSSEVFDRIPAEGTEVEKKSDGKTRAEIDLMWSSVDLVKAGWLEKDGTGLWSITDSGRQALNDHENAIDLVAEARHRYKAWSVEYTGKRKEQLQSIIVARSKDEESIRNAAQLFVDRGLQNGDSVFSPDREIWSTGPVDELRSVFIGAPDFGSGDFINKLKGQLAKVSEDARLLMSELVCWQLLPVNPESVGERKKMERVHTLLGYMEHPVQVPAEVSTAFKAGSFNPGPAMNQKIYDAMVLIIRLLHDWCNKSEDEKQTLLVDPWAWRDFVQGLPGDSFPTQRNSLAYLVHPHKLTSIVSPRDKEAIRSAFIGEIGESTGDIDRDLFAIVLQLQIKSGEAVDFNEQPYVDAWKVSPLKTPANIQEPDQELDEPVPASSVEHMLGELRPFPRVTPALAQRLFMHSAWLQKQLDLIERRRQIILFGPPGTGKTFVALKLAEHIAGDDKYTEIVQFHPSYSYEDFFQGYRPVTSASGTLTYELADGPLRRIVEQAVKNPEYNYVLVIDEINRGNLAKIFGELYFLLEYRDQPIKLQYSKNDEDTFILPRNLFLIGTMNTSDRSIALLDAAMRRRFSFVELHPDKQPVKSVLPQWLEHHGLEPEPAVLLDEVNLRINNPDFKLGPSYLMPKNGTFLDGQLEEIWEYDVLPLLSEYHFGEDVDVEEKYGLKSLRAHLNKESTDRSENLNIVDG</sequence>
<evidence type="ECO:0000313" key="3">
    <source>
        <dbReference type="Proteomes" id="UP001183817"/>
    </source>
</evidence>